<reference evidence="1" key="2">
    <citation type="submission" date="2021-04" db="EMBL/GenBank/DDBJ databases">
        <authorList>
            <person name="Podell S."/>
        </authorList>
    </citation>
    <scope>NUCLEOTIDE SEQUENCE</scope>
    <source>
        <strain evidence="1">Hildebrandi</strain>
    </source>
</reference>
<name>A0A9K3P8Q3_9STRA</name>
<reference evidence="1" key="1">
    <citation type="journal article" date="2021" name="Sci. Rep.">
        <title>Diploid genomic architecture of Nitzschia inconspicua, an elite biomass production diatom.</title>
        <authorList>
            <person name="Oliver A."/>
            <person name="Podell S."/>
            <person name="Pinowska A."/>
            <person name="Traller J.C."/>
            <person name="Smith S.R."/>
            <person name="McClure R."/>
            <person name="Beliaev A."/>
            <person name="Bohutskyi P."/>
            <person name="Hill E.A."/>
            <person name="Rabines A."/>
            <person name="Zheng H."/>
            <person name="Allen L.Z."/>
            <person name="Kuo A."/>
            <person name="Grigoriev I.V."/>
            <person name="Allen A.E."/>
            <person name="Hazlebeck D."/>
            <person name="Allen E.E."/>
        </authorList>
    </citation>
    <scope>NUCLEOTIDE SEQUENCE</scope>
    <source>
        <strain evidence="1">Hildebrandi</strain>
    </source>
</reference>
<dbReference type="AlphaFoldDB" id="A0A9K3P8Q3"/>
<organism evidence="1 2">
    <name type="scientific">Nitzschia inconspicua</name>
    <dbReference type="NCBI Taxonomy" id="303405"/>
    <lineage>
        <taxon>Eukaryota</taxon>
        <taxon>Sar</taxon>
        <taxon>Stramenopiles</taxon>
        <taxon>Ochrophyta</taxon>
        <taxon>Bacillariophyta</taxon>
        <taxon>Bacillariophyceae</taxon>
        <taxon>Bacillariophycidae</taxon>
        <taxon>Bacillariales</taxon>
        <taxon>Bacillariaceae</taxon>
        <taxon>Nitzschia</taxon>
    </lineage>
</organism>
<dbReference type="EMBL" id="JAGRRH010000075">
    <property type="protein sequence ID" value="KAG7337721.1"/>
    <property type="molecule type" value="Genomic_DNA"/>
</dbReference>
<gene>
    <name evidence="1" type="ORF">IV203_020292</name>
</gene>
<keyword evidence="2" id="KW-1185">Reference proteome</keyword>
<dbReference type="Proteomes" id="UP000693970">
    <property type="component" value="Unassembled WGS sequence"/>
</dbReference>
<proteinExistence type="predicted"/>
<dbReference type="OrthoDB" id="48787at2759"/>
<evidence type="ECO:0000313" key="2">
    <source>
        <dbReference type="Proteomes" id="UP000693970"/>
    </source>
</evidence>
<accession>A0A9K3P8Q3</accession>
<protein>
    <submittedName>
        <fullName evidence="1">Uncharacterized protein</fullName>
    </submittedName>
</protein>
<comment type="caution">
    <text evidence="1">The sequence shown here is derived from an EMBL/GenBank/DDBJ whole genome shotgun (WGS) entry which is preliminary data.</text>
</comment>
<sequence>MGWLGHRSSPEISMVHKRLLRPSDRQARRHLSRADGTFGEIIIPSVDIPRRGARPVFFQRSLRPHMLLLRRSLRIVFWGQHPLCHRGYGTCRPVSGAALATSPWLGNLMRLGQRQGISIGFDKDEDAASCSKDMILSHQLEQASFLANNLFFQMIRESPIHVIRNKSMPASYLSPATIAFFSSFSLHNSQHQPHSVAKDILQRDFGIRSNYIHDQKTGVSMARWMDLVRTQTKQPSSIYDYNGSIQQVLVSSLWLVALWGTATSRQDLNEYIQAMHQYDNRREKKTTSIPYHNNGVFVESDFAPEKLENALDQLIHYYNQPCTPHDYNHTVENIIDNKSTETSTAVELICAHIALQHQPVATILPPILPNGYYNFDNGETKADCVEVTIREIFYLLLWDESEGKLDMSRLPDTASQQLKHLLMAESDHLPQQACDNNIDFGKEWFDLLSHRGQCRYLARSPNGKMYELAPTLENISLVMWSLLIGEDNACSRKNRHWHSLDELAHYWTECNPQYKLLVEFDVLKHVGSSNASSRSIIEHEIAHLQLCGSSRAMEIRLRCDWDEACGMAAVTRLVEPRNEDSLNEEQVGSSWKYLGPLLDNPYGPDRRVVQLTDVVDERHGQVHLEELKESGYVLSEAILAACRTCEASPLIGQQLLRWILKESPVVVEKSNLCHSHNPKLHVEHALLSLPLDLLSDDSLLESILENRTIRGKALAMLVLWRLRKATLLDLLLRLRASEWMDLIEMSQLNTQRKNTLS</sequence>
<evidence type="ECO:0000313" key="1">
    <source>
        <dbReference type="EMBL" id="KAG7337721.1"/>
    </source>
</evidence>